<keyword evidence="1" id="KW-1133">Transmembrane helix</keyword>
<dbReference type="RefSeq" id="WP_013685809.1">
    <property type="nucleotide sequence ID" value="NC_015321.1"/>
</dbReference>
<accession>F2I9P1</accession>
<evidence type="ECO:0000313" key="2">
    <source>
        <dbReference type="EMBL" id="AEA43037.1"/>
    </source>
</evidence>
<dbReference type="STRING" id="755732.Fluta_1039"/>
<dbReference type="KEGG" id="fte:Fluta_1039"/>
<dbReference type="HOGENOM" id="CLU_3183973_0_0_10"/>
<organism evidence="2 3">
    <name type="scientific">Fluviicola taffensis (strain DSM 16823 / NCIMB 13979 / RW262)</name>
    <dbReference type="NCBI Taxonomy" id="755732"/>
    <lineage>
        <taxon>Bacteria</taxon>
        <taxon>Pseudomonadati</taxon>
        <taxon>Bacteroidota</taxon>
        <taxon>Flavobacteriia</taxon>
        <taxon>Flavobacteriales</taxon>
        <taxon>Crocinitomicaceae</taxon>
        <taxon>Fluviicola</taxon>
    </lineage>
</organism>
<dbReference type="AlphaFoldDB" id="F2I9P1"/>
<dbReference type="EMBL" id="CP002542">
    <property type="protein sequence ID" value="AEA43037.1"/>
    <property type="molecule type" value="Genomic_DNA"/>
</dbReference>
<sequence>MSEHHSEHHTDHHEKNDTFFESSTVGIGFVYTIILLAIIGSIYAFA</sequence>
<protein>
    <submittedName>
        <fullName evidence="2">Uncharacterized protein</fullName>
    </submittedName>
</protein>
<gene>
    <name evidence="2" type="ordered locus">Fluta_1039</name>
</gene>
<keyword evidence="1" id="KW-0472">Membrane</keyword>
<feature type="transmembrane region" description="Helical" evidence="1">
    <location>
        <begin position="25"/>
        <end position="45"/>
    </location>
</feature>
<keyword evidence="1" id="KW-0812">Transmembrane</keyword>
<reference evidence="2 3" key="1">
    <citation type="journal article" date="2011" name="Stand. Genomic Sci.">
        <title>Complete genome sequence of the gliding freshwater bacterium Fluviicola taffensis type strain (RW262).</title>
        <authorList>
            <person name="Woyke T."/>
            <person name="Chertkov O."/>
            <person name="Lapidus A."/>
            <person name="Nolan M."/>
            <person name="Lucas S."/>
            <person name="Del Rio T.G."/>
            <person name="Tice H."/>
            <person name="Cheng J.F."/>
            <person name="Tapia R."/>
            <person name="Han C."/>
            <person name="Goodwin L."/>
            <person name="Pitluck S."/>
            <person name="Liolios K."/>
            <person name="Pagani I."/>
            <person name="Ivanova N."/>
            <person name="Huntemann M."/>
            <person name="Mavromatis K."/>
            <person name="Mikhailova N."/>
            <person name="Pati A."/>
            <person name="Chen A."/>
            <person name="Palaniappan K."/>
            <person name="Land M."/>
            <person name="Hauser L."/>
            <person name="Brambilla E.M."/>
            <person name="Rohde M."/>
            <person name="Mwirichia R."/>
            <person name="Sikorski J."/>
            <person name="Tindall B.J."/>
            <person name="Goker M."/>
            <person name="Bristow J."/>
            <person name="Eisen J.A."/>
            <person name="Markowitz V."/>
            <person name="Hugenholtz P."/>
            <person name="Klenk H.P."/>
            <person name="Kyrpides N.C."/>
        </authorList>
    </citation>
    <scope>NUCLEOTIDE SEQUENCE [LARGE SCALE GENOMIC DNA]</scope>
    <source>
        <strain evidence="3">DSM 16823 / RW262 / RW262</strain>
    </source>
</reference>
<name>F2I9P1_FLUTR</name>
<dbReference type="Proteomes" id="UP000007463">
    <property type="component" value="Chromosome"/>
</dbReference>
<keyword evidence="3" id="KW-1185">Reference proteome</keyword>
<reference evidence="3" key="2">
    <citation type="submission" date="2011-02" db="EMBL/GenBank/DDBJ databases">
        <title>The complete genome of Fluviicola taffensis DSM 16823.</title>
        <authorList>
            <consortium name="US DOE Joint Genome Institute (JGI-PGF)"/>
            <person name="Lucas S."/>
            <person name="Copeland A."/>
            <person name="Lapidus A."/>
            <person name="Bruce D."/>
            <person name="Goodwin L."/>
            <person name="Pitluck S."/>
            <person name="Kyrpides N."/>
            <person name="Mavromatis K."/>
            <person name="Ivanova N."/>
            <person name="Mikhailova N."/>
            <person name="Pagani I."/>
            <person name="Chertkov O."/>
            <person name="Detter J.C."/>
            <person name="Han C."/>
            <person name="Tapia R."/>
            <person name="Land M."/>
            <person name="Hauser L."/>
            <person name="Markowitz V."/>
            <person name="Cheng J.-F."/>
            <person name="Hugenholtz P."/>
            <person name="Woyke T."/>
            <person name="Wu D."/>
            <person name="Tindall B."/>
            <person name="Pomrenke H.G."/>
            <person name="Brambilla E."/>
            <person name="Klenk H.-P."/>
            <person name="Eisen J.A."/>
        </authorList>
    </citation>
    <scope>NUCLEOTIDE SEQUENCE [LARGE SCALE GENOMIC DNA]</scope>
    <source>
        <strain evidence="3">DSM 16823 / RW262 / RW262</strain>
    </source>
</reference>
<proteinExistence type="predicted"/>
<evidence type="ECO:0000313" key="3">
    <source>
        <dbReference type="Proteomes" id="UP000007463"/>
    </source>
</evidence>
<evidence type="ECO:0000256" key="1">
    <source>
        <dbReference type="SAM" id="Phobius"/>
    </source>
</evidence>